<dbReference type="Proteomes" id="UP000596742">
    <property type="component" value="Unassembled WGS sequence"/>
</dbReference>
<evidence type="ECO:0000259" key="5">
    <source>
        <dbReference type="PROSITE" id="PS50871"/>
    </source>
</evidence>
<dbReference type="PANTHER" id="PTHR22923">
    <property type="entry name" value="CEREBELLIN-RELATED"/>
    <property type="match status" value="1"/>
</dbReference>
<feature type="signal peptide" evidence="4">
    <location>
        <begin position="1"/>
        <end position="22"/>
    </location>
</feature>
<dbReference type="AlphaFoldDB" id="A0A8B6GT99"/>
<name>A0A8B6GT99_MYTGA</name>
<dbReference type="InterPro" id="IPR008983">
    <property type="entry name" value="Tumour_necrosis_fac-like_dom"/>
</dbReference>
<gene>
    <name evidence="6" type="ORF">MGAL_10B074408</name>
</gene>
<dbReference type="OrthoDB" id="6099008at2759"/>
<comment type="subcellular location">
    <subcellularLocation>
        <location evidence="1">Secreted</location>
    </subcellularLocation>
</comment>
<evidence type="ECO:0000256" key="2">
    <source>
        <dbReference type="ARBA" id="ARBA00022525"/>
    </source>
</evidence>
<dbReference type="EMBL" id="UYJE01008970">
    <property type="protein sequence ID" value="VDI68928.1"/>
    <property type="molecule type" value="Genomic_DNA"/>
</dbReference>
<keyword evidence="2" id="KW-0964">Secreted</keyword>
<accession>A0A8B6GT99</accession>
<dbReference type="PROSITE" id="PS50871">
    <property type="entry name" value="C1Q"/>
    <property type="match status" value="1"/>
</dbReference>
<dbReference type="InterPro" id="IPR001073">
    <property type="entry name" value="C1q_dom"/>
</dbReference>
<dbReference type="SMART" id="SM00110">
    <property type="entry name" value="C1Q"/>
    <property type="match status" value="1"/>
</dbReference>
<dbReference type="GO" id="GO:0005576">
    <property type="term" value="C:extracellular region"/>
    <property type="evidence" value="ECO:0007669"/>
    <property type="project" value="UniProtKB-SubCell"/>
</dbReference>
<evidence type="ECO:0000256" key="3">
    <source>
        <dbReference type="ARBA" id="ARBA00022729"/>
    </source>
</evidence>
<evidence type="ECO:0000313" key="7">
    <source>
        <dbReference type="Proteomes" id="UP000596742"/>
    </source>
</evidence>
<organism evidence="6 7">
    <name type="scientific">Mytilus galloprovincialis</name>
    <name type="common">Mediterranean mussel</name>
    <dbReference type="NCBI Taxonomy" id="29158"/>
    <lineage>
        <taxon>Eukaryota</taxon>
        <taxon>Metazoa</taxon>
        <taxon>Spiralia</taxon>
        <taxon>Lophotrochozoa</taxon>
        <taxon>Mollusca</taxon>
        <taxon>Bivalvia</taxon>
        <taxon>Autobranchia</taxon>
        <taxon>Pteriomorphia</taxon>
        <taxon>Mytilida</taxon>
        <taxon>Mytiloidea</taxon>
        <taxon>Mytilidae</taxon>
        <taxon>Mytilinae</taxon>
        <taxon>Mytilus</taxon>
    </lineage>
</organism>
<proteinExistence type="predicted"/>
<evidence type="ECO:0000256" key="1">
    <source>
        <dbReference type="ARBA" id="ARBA00004613"/>
    </source>
</evidence>
<feature type="domain" description="C1q" evidence="5">
    <location>
        <begin position="52"/>
        <end position="179"/>
    </location>
</feature>
<dbReference type="PRINTS" id="PR00007">
    <property type="entry name" value="COMPLEMNTC1Q"/>
</dbReference>
<evidence type="ECO:0000256" key="4">
    <source>
        <dbReference type="SAM" id="SignalP"/>
    </source>
</evidence>
<keyword evidence="3 4" id="KW-0732">Signal</keyword>
<comment type="caution">
    <text evidence="6">The sequence shown here is derived from an EMBL/GenBank/DDBJ whole genome shotgun (WGS) entry which is preliminary data.</text>
</comment>
<dbReference type="PANTHER" id="PTHR22923:SF116">
    <property type="entry name" value="C1Q DOMAIN-CONTAINING PROTEIN"/>
    <property type="match status" value="1"/>
</dbReference>
<evidence type="ECO:0000313" key="6">
    <source>
        <dbReference type="EMBL" id="VDI68928.1"/>
    </source>
</evidence>
<sequence length="179" mass="20135">MFCTIVALAMFFLCENHTMAEAQCTAAKGKTTCITEDLLEMLMNIKDQRAQVSTMRPVFFVFLKSSSTYSGSMVYKFDDVRTNIGNGYNPDTGVFTAPKKGIYQINCVISGLPNIDVYYQVMRNDAVFGHGTTSKGLYDSSTNVWIVELVKGDRVYIQHRNGARKFHTNLHSYFGGYLL</sequence>
<dbReference type="Pfam" id="PF00386">
    <property type="entry name" value="C1q"/>
    <property type="match status" value="1"/>
</dbReference>
<feature type="chain" id="PRO_5032831174" description="C1q domain-containing protein" evidence="4">
    <location>
        <begin position="23"/>
        <end position="179"/>
    </location>
</feature>
<reference evidence="6" key="1">
    <citation type="submission" date="2018-11" db="EMBL/GenBank/DDBJ databases">
        <authorList>
            <person name="Alioto T."/>
            <person name="Alioto T."/>
        </authorList>
    </citation>
    <scope>NUCLEOTIDE SEQUENCE</scope>
</reference>
<dbReference type="InterPro" id="IPR050822">
    <property type="entry name" value="Cerebellin_Synaptic_Org"/>
</dbReference>
<dbReference type="SUPFAM" id="SSF49842">
    <property type="entry name" value="TNF-like"/>
    <property type="match status" value="1"/>
</dbReference>
<protein>
    <recommendedName>
        <fullName evidence="5">C1q domain-containing protein</fullName>
    </recommendedName>
</protein>
<keyword evidence="7" id="KW-1185">Reference proteome</keyword>
<dbReference type="Gene3D" id="2.60.120.40">
    <property type="match status" value="1"/>
</dbReference>